<feature type="transmembrane region" description="Helical" evidence="12">
    <location>
        <begin position="99"/>
        <end position="120"/>
    </location>
</feature>
<dbReference type="Gene3D" id="3.30.2010.10">
    <property type="entry name" value="Metalloproteases ('zincins'), catalytic domain"/>
    <property type="match status" value="1"/>
</dbReference>
<evidence type="ECO:0000259" key="13">
    <source>
        <dbReference type="Pfam" id="PF01435"/>
    </source>
</evidence>
<organism evidence="15">
    <name type="scientific">hydrothermal vent metagenome</name>
    <dbReference type="NCBI Taxonomy" id="652676"/>
    <lineage>
        <taxon>unclassified sequences</taxon>
        <taxon>metagenomes</taxon>
        <taxon>ecological metagenomes</taxon>
    </lineage>
</organism>
<evidence type="ECO:0000256" key="12">
    <source>
        <dbReference type="SAM" id="Phobius"/>
    </source>
</evidence>
<dbReference type="InterPro" id="IPR001915">
    <property type="entry name" value="Peptidase_M48"/>
</dbReference>
<evidence type="ECO:0000256" key="8">
    <source>
        <dbReference type="ARBA" id="ARBA00022833"/>
    </source>
</evidence>
<keyword evidence="5" id="KW-0479">Metal-binding</keyword>
<evidence type="ECO:0000256" key="9">
    <source>
        <dbReference type="ARBA" id="ARBA00022989"/>
    </source>
</evidence>
<keyword evidence="10" id="KW-0482">Metalloprotease</keyword>
<dbReference type="GO" id="GO:0005789">
    <property type="term" value="C:endoplasmic reticulum membrane"/>
    <property type="evidence" value="ECO:0007669"/>
    <property type="project" value="UniProtKB-SubCell"/>
</dbReference>
<dbReference type="GO" id="GO:0046872">
    <property type="term" value="F:metal ion binding"/>
    <property type="evidence" value="ECO:0007669"/>
    <property type="project" value="UniProtKB-KW"/>
</dbReference>
<dbReference type="AlphaFoldDB" id="A0A3B1A026"/>
<evidence type="ECO:0000256" key="2">
    <source>
        <dbReference type="ARBA" id="ARBA00004477"/>
    </source>
</evidence>
<feature type="transmembrane region" description="Helical" evidence="12">
    <location>
        <begin position="174"/>
        <end position="197"/>
    </location>
</feature>
<feature type="transmembrane region" description="Helical" evidence="12">
    <location>
        <begin position="141"/>
        <end position="168"/>
    </location>
</feature>
<keyword evidence="3" id="KW-0645">Protease</keyword>
<evidence type="ECO:0000313" key="15">
    <source>
        <dbReference type="EMBL" id="VAW92947.1"/>
    </source>
</evidence>
<reference evidence="15" key="1">
    <citation type="submission" date="2018-06" db="EMBL/GenBank/DDBJ databases">
        <authorList>
            <person name="Zhirakovskaya E."/>
        </authorList>
    </citation>
    <scope>NUCLEOTIDE SEQUENCE</scope>
</reference>
<evidence type="ECO:0000256" key="3">
    <source>
        <dbReference type="ARBA" id="ARBA00022670"/>
    </source>
</evidence>
<feature type="domain" description="CAAX prenyl protease 1 N-terminal" evidence="14">
    <location>
        <begin position="27"/>
        <end position="204"/>
    </location>
</feature>
<proteinExistence type="predicted"/>
<feature type="transmembrane region" description="Helical" evidence="12">
    <location>
        <begin position="323"/>
        <end position="343"/>
    </location>
</feature>
<evidence type="ECO:0000256" key="4">
    <source>
        <dbReference type="ARBA" id="ARBA00022692"/>
    </source>
</evidence>
<protein>
    <submittedName>
        <fullName evidence="15">Uncharacterized integral membrane endopeptidase Bmul_2226</fullName>
    </submittedName>
</protein>
<comment type="cofactor">
    <cofactor evidence="1">
        <name>Zn(2+)</name>
        <dbReference type="ChEBI" id="CHEBI:29105"/>
    </cofactor>
</comment>
<evidence type="ECO:0000256" key="7">
    <source>
        <dbReference type="ARBA" id="ARBA00022824"/>
    </source>
</evidence>
<feature type="transmembrane region" description="Helical" evidence="12">
    <location>
        <begin position="68"/>
        <end position="87"/>
    </location>
</feature>
<dbReference type="GO" id="GO:0071586">
    <property type="term" value="P:CAAX-box protein processing"/>
    <property type="evidence" value="ECO:0007669"/>
    <property type="project" value="InterPro"/>
</dbReference>
<keyword evidence="7" id="KW-0256">Endoplasmic reticulum</keyword>
<feature type="transmembrane region" description="Helical" evidence="12">
    <location>
        <begin position="291"/>
        <end position="311"/>
    </location>
</feature>
<evidence type="ECO:0000256" key="11">
    <source>
        <dbReference type="ARBA" id="ARBA00023136"/>
    </source>
</evidence>
<comment type="subcellular location">
    <subcellularLocation>
        <location evidence="2">Endoplasmic reticulum membrane</location>
        <topology evidence="2">Multi-pass membrane protein</topology>
    </subcellularLocation>
</comment>
<dbReference type="CDD" id="cd07343">
    <property type="entry name" value="M48A_Zmpste24p_like"/>
    <property type="match status" value="1"/>
</dbReference>
<dbReference type="EMBL" id="UOFS01000013">
    <property type="protein sequence ID" value="VAW92947.1"/>
    <property type="molecule type" value="Genomic_DNA"/>
</dbReference>
<feature type="transmembrane region" description="Helical" evidence="12">
    <location>
        <begin position="6"/>
        <end position="23"/>
    </location>
</feature>
<dbReference type="Pfam" id="PF16491">
    <property type="entry name" value="Peptidase_M48_N"/>
    <property type="match status" value="1"/>
</dbReference>
<dbReference type="Pfam" id="PF01435">
    <property type="entry name" value="Peptidase_M48"/>
    <property type="match status" value="1"/>
</dbReference>
<evidence type="ECO:0000256" key="6">
    <source>
        <dbReference type="ARBA" id="ARBA00022801"/>
    </source>
</evidence>
<dbReference type="FunFam" id="3.30.2010.10:FF:000002">
    <property type="entry name" value="CAAX prenyl protease"/>
    <property type="match status" value="1"/>
</dbReference>
<keyword evidence="8" id="KW-0862">Zinc</keyword>
<keyword evidence="6" id="KW-0378">Hydrolase</keyword>
<dbReference type="InterPro" id="IPR027057">
    <property type="entry name" value="CAXX_Prtase_1"/>
</dbReference>
<dbReference type="GO" id="GO:0004222">
    <property type="term" value="F:metalloendopeptidase activity"/>
    <property type="evidence" value="ECO:0007669"/>
    <property type="project" value="InterPro"/>
</dbReference>
<dbReference type="PANTHER" id="PTHR10120">
    <property type="entry name" value="CAAX PRENYL PROTEASE 1"/>
    <property type="match status" value="1"/>
</dbReference>
<evidence type="ECO:0000256" key="1">
    <source>
        <dbReference type="ARBA" id="ARBA00001947"/>
    </source>
</evidence>
<evidence type="ECO:0000256" key="10">
    <source>
        <dbReference type="ARBA" id="ARBA00023049"/>
    </source>
</evidence>
<accession>A0A3B1A026</accession>
<keyword evidence="9 12" id="KW-1133">Transmembrane helix</keyword>
<feature type="domain" description="Peptidase M48" evidence="13">
    <location>
        <begin position="209"/>
        <end position="411"/>
    </location>
</feature>
<evidence type="ECO:0000256" key="5">
    <source>
        <dbReference type="ARBA" id="ARBA00022723"/>
    </source>
</evidence>
<keyword evidence="11 12" id="KW-0472">Membrane</keyword>
<sequence>MHVITIIFLLALFCSVFVQLWLIKRNISNIKAHRSQVPDEFIDKIELSEHQKAADYSIVKLKFSIIELLFGSLVLLAWTIGGGLQFLDQFALQYQLSMPWNGVAVFLSLLLVMGIIDLPFGLYRTFKIEQQFGFNKSTLSIFFVDLVKHTALMVVLIIPLLALILWLMDTAGQYWWFYVWFVWMSFSLFMMWAYPAFIAPIFNKFKELNDELLKQTIDKLLQKCGFSNNGIFVMDGSRRSSHGNAYFTGMGSNKRIVFFDTLLESLDATEIEAVLAHELGHFKHKHIIKQIIVMAIISLLALALLGWLMQFSPFFSALGVESASTHMALILFLLVSPIFSIYLQPIMSYFSRKHEFEADNYAAKQSDAKKLIQALVKLYKENANTLTPDPLYSAFHDSHPPASVRIANLNQNSLGN</sequence>
<dbReference type="InterPro" id="IPR032456">
    <property type="entry name" value="Peptidase_M48_N"/>
</dbReference>
<keyword evidence="4 12" id="KW-0812">Transmembrane</keyword>
<evidence type="ECO:0000259" key="14">
    <source>
        <dbReference type="Pfam" id="PF16491"/>
    </source>
</evidence>
<name>A0A3B1A026_9ZZZZ</name>
<gene>
    <name evidence="15" type="ORF">MNBD_GAMMA22-548</name>
</gene>